<organism evidence="3 4">
    <name type="scientific">Candidatus Anaerobiospirillum merdipullorum</name>
    <dbReference type="NCBI Taxonomy" id="2838450"/>
    <lineage>
        <taxon>Bacteria</taxon>
        <taxon>Pseudomonadati</taxon>
        <taxon>Pseudomonadota</taxon>
        <taxon>Gammaproteobacteria</taxon>
        <taxon>Aeromonadales</taxon>
        <taxon>Succinivibrionaceae</taxon>
        <taxon>Anaerobiospirillum</taxon>
    </lineage>
</organism>
<dbReference type="SUPFAM" id="SSF51430">
    <property type="entry name" value="NAD(P)-linked oxidoreductase"/>
    <property type="match status" value="1"/>
</dbReference>
<dbReference type="EMBL" id="JAHLFG010000090">
    <property type="protein sequence ID" value="MBU3827466.1"/>
    <property type="molecule type" value="Genomic_DNA"/>
</dbReference>
<dbReference type="CDD" id="cd19078">
    <property type="entry name" value="AKR_AKR13C1_2"/>
    <property type="match status" value="1"/>
</dbReference>
<keyword evidence="1" id="KW-0560">Oxidoreductase</keyword>
<dbReference type="Gene3D" id="3.20.20.100">
    <property type="entry name" value="NADP-dependent oxidoreductase domain"/>
    <property type="match status" value="1"/>
</dbReference>
<reference evidence="3" key="1">
    <citation type="journal article" date="2021" name="PeerJ">
        <title>Extensive microbial diversity within the chicken gut microbiome revealed by metagenomics and culture.</title>
        <authorList>
            <person name="Gilroy R."/>
            <person name="Ravi A."/>
            <person name="Getino M."/>
            <person name="Pursley I."/>
            <person name="Horton D.L."/>
            <person name="Alikhan N.F."/>
            <person name="Baker D."/>
            <person name="Gharbi K."/>
            <person name="Hall N."/>
            <person name="Watson M."/>
            <person name="Adriaenssens E.M."/>
            <person name="Foster-Nyarko E."/>
            <person name="Jarju S."/>
            <person name="Secka A."/>
            <person name="Antonio M."/>
            <person name="Oren A."/>
            <person name="Chaudhuri R.R."/>
            <person name="La Ragione R."/>
            <person name="Hildebrand F."/>
            <person name="Pallen M.J."/>
        </authorList>
    </citation>
    <scope>NUCLEOTIDE SEQUENCE</scope>
    <source>
        <strain evidence="3">687</strain>
    </source>
</reference>
<feature type="domain" description="NADP-dependent oxidoreductase" evidence="2">
    <location>
        <begin position="17"/>
        <end position="317"/>
    </location>
</feature>
<name>A0A9E2NSQ0_9GAMM</name>
<protein>
    <submittedName>
        <fullName evidence="3">Aldo/keto reductase</fullName>
    </submittedName>
</protein>
<dbReference type="InterPro" id="IPR036812">
    <property type="entry name" value="NAD(P)_OxRdtase_dom_sf"/>
</dbReference>
<evidence type="ECO:0000256" key="1">
    <source>
        <dbReference type="ARBA" id="ARBA00023002"/>
    </source>
</evidence>
<dbReference type="Pfam" id="PF00248">
    <property type="entry name" value="Aldo_ket_red"/>
    <property type="match status" value="1"/>
</dbReference>
<evidence type="ECO:0000313" key="4">
    <source>
        <dbReference type="Proteomes" id="UP000824150"/>
    </source>
</evidence>
<dbReference type="GO" id="GO:0016491">
    <property type="term" value="F:oxidoreductase activity"/>
    <property type="evidence" value="ECO:0007669"/>
    <property type="project" value="UniProtKB-KW"/>
</dbReference>
<comment type="caution">
    <text evidence="3">The sequence shown here is derived from an EMBL/GenBank/DDBJ whole genome shotgun (WGS) entry which is preliminary data.</text>
</comment>
<dbReference type="InterPro" id="IPR023210">
    <property type="entry name" value="NADP_OxRdtase_dom"/>
</dbReference>
<dbReference type="GO" id="GO:0005737">
    <property type="term" value="C:cytoplasm"/>
    <property type="evidence" value="ECO:0007669"/>
    <property type="project" value="TreeGrafter"/>
</dbReference>
<dbReference type="PANTHER" id="PTHR43625">
    <property type="entry name" value="AFLATOXIN B1 ALDEHYDE REDUCTASE"/>
    <property type="match status" value="1"/>
</dbReference>
<sequence length="333" mass="36488">MPQRALGTQGLCVSAVGLGCMGMCHAYGAPASRQAMTELLAQAVDLGYTFFDTAEVYGTSERPHDNEELLGKALKPYRNKLVIATKFGLRFDLSSGQVPYPLIPDSRQQTIRQAVEGSLKRLQTDHIDLYYQHRPDPKVPIEEVAATVQDLIREGKVLYWGLSEAPAELIERAHAICPLSAIQNRYSMMARWHEALFPLLKKLGIGLVAFSPLANGWLSAAYTQDSYFDPSTDYRAKMPQFQAASYTTNAALLAFIRNLAAQKSATPAQIALAWMLNKKPWIVPIPGTRHVTRLQENAQASLVNLTATEVAAIDAALAKVPMSAVFGGTALKE</sequence>
<dbReference type="PROSITE" id="PS51257">
    <property type="entry name" value="PROKAR_LIPOPROTEIN"/>
    <property type="match status" value="1"/>
</dbReference>
<dbReference type="AlphaFoldDB" id="A0A9E2NSQ0"/>
<dbReference type="InterPro" id="IPR050791">
    <property type="entry name" value="Aldo-Keto_reductase"/>
</dbReference>
<reference evidence="3" key="2">
    <citation type="submission" date="2021-04" db="EMBL/GenBank/DDBJ databases">
        <authorList>
            <person name="Gilroy R."/>
        </authorList>
    </citation>
    <scope>NUCLEOTIDE SEQUENCE</scope>
    <source>
        <strain evidence="3">687</strain>
    </source>
</reference>
<evidence type="ECO:0000313" key="3">
    <source>
        <dbReference type="EMBL" id="MBU3827466.1"/>
    </source>
</evidence>
<accession>A0A9E2NSQ0</accession>
<evidence type="ECO:0000259" key="2">
    <source>
        <dbReference type="Pfam" id="PF00248"/>
    </source>
</evidence>
<dbReference type="Proteomes" id="UP000824150">
    <property type="component" value="Unassembled WGS sequence"/>
</dbReference>
<dbReference type="PANTHER" id="PTHR43625:SF77">
    <property type="entry name" value="ALDO-KETO REDUCTASE"/>
    <property type="match status" value="1"/>
</dbReference>
<gene>
    <name evidence="3" type="ORF">IAA31_08290</name>
</gene>
<proteinExistence type="predicted"/>